<comment type="subcellular location">
    <subcellularLocation>
        <location evidence="1">Membrane</location>
        <topology evidence="1">Multi-pass membrane protein</topology>
    </subcellularLocation>
</comment>
<dbReference type="InterPro" id="IPR052337">
    <property type="entry name" value="SAT4-like"/>
</dbReference>
<evidence type="ECO:0000256" key="2">
    <source>
        <dbReference type="ARBA" id="ARBA00022692"/>
    </source>
</evidence>
<evidence type="ECO:0000313" key="9">
    <source>
        <dbReference type="EMBL" id="KAF6220304.1"/>
    </source>
</evidence>
<evidence type="ECO:0000313" key="10">
    <source>
        <dbReference type="Proteomes" id="UP000593566"/>
    </source>
</evidence>
<gene>
    <name evidence="9" type="ORF">HO133_003436</name>
</gene>
<feature type="domain" description="Rhodopsin" evidence="8">
    <location>
        <begin position="61"/>
        <end position="317"/>
    </location>
</feature>
<feature type="transmembrane region" description="Helical" evidence="7">
    <location>
        <begin position="255"/>
        <end position="277"/>
    </location>
</feature>
<feature type="region of interest" description="Disordered" evidence="6">
    <location>
        <begin position="339"/>
        <end position="362"/>
    </location>
</feature>
<feature type="transmembrane region" description="Helical" evidence="7">
    <location>
        <begin position="138"/>
        <end position="162"/>
    </location>
</feature>
<accession>A0A8H6CBC9</accession>
<feature type="transmembrane region" description="Helical" evidence="7">
    <location>
        <begin position="174"/>
        <end position="199"/>
    </location>
</feature>
<keyword evidence="10" id="KW-1185">Reference proteome</keyword>
<name>A0A8H6CBC9_9LECA</name>
<evidence type="ECO:0000256" key="6">
    <source>
        <dbReference type="SAM" id="MobiDB-lite"/>
    </source>
</evidence>
<evidence type="ECO:0000256" key="4">
    <source>
        <dbReference type="ARBA" id="ARBA00023136"/>
    </source>
</evidence>
<feature type="transmembrane region" description="Helical" evidence="7">
    <location>
        <begin position="219"/>
        <end position="243"/>
    </location>
</feature>
<dbReference type="EMBL" id="JACCJB010000017">
    <property type="protein sequence ID" value="KAF6220304.1"/>
    <property type="molecule type" value="Genomic_DNA"/>
</dbReference>
<evidence type="ECO:0000256" key="3">
    <source>
        <dbReference type="ARBA" id="ARBA00022989"/>
    </source>
</evidence>
<keyword evidence="4 7" id="KW-0472">Membrane</keyword>
<dbReference type="InterPro" id="IPR049326">
    <property type="entry name" value="Rhodopsin_dom_fungi"/>
</dbReference>
<dbReference type="PANTHER" id="PTHR33048">
    <property type="entry name" value="PTH11-LIKE INTEGRAL MEMBRANE PROTEIN (AFU_ORTHOLOGUE AFUA_5G11245)"/>
    <property type="match status" value="1"/>
</dbReference>
<dbReference type="GO" id="GO:0016020">
    <property type="term" value="C:membrane"/>
    <property type="evidence" value="ECO:0007669"/>
    <property type="project" value="UniProtKB-SubCell"/>
</dbReference>
<comment type="caution">
    <text evidence="9">The sequence shown here is derived from an EMBL/GenBank/DDBJ whole genome shotgun (WGS) entry which is preliminary data.</text>
</comment>
<dbReference type="RefSeq" id="XP_037149739.1">
    <property type="nucleotide sequence ID" value="XM_037294358.1"/>
</dbReference>
<keyword evidence="2 7" id="KW-0812">Transmembrane</keyword>
<feature type="region of interest" description="Disordered" evidence="6">
    <location>
        <begin position="1"/>
        <end position="36"/>
    </location>
</feature>
<dbReference type="AlphaFoldDB" id="A0A8H6CBC9"/>
<feature type="transmembrane region" description="Helical" evidence="7">
    <location>
        <begin position="76"/>
        <end position="95"/>
    </location>
</feature>
<dbReference type="PANTHER" id="PTHR33048:SF158">
    <property type="entry name" value="MEMBRANE PROTEIN PTH11-LIKE, PUTATIVE-RELATED"/>
    <property type="match status" value="1"/>
</dbReference>
<dbReference type="GeneID" id="59331847"/>
<evidence type="ECO:0000256" key="5">
    <source>
        <dbReference type="ARBA" id="ARBA00038359"/>
    </source>
</evidence>
<evidence type="ECO:0000256" key="1">
    <source>
        <dbReference type="ARBA" id="ARBA00004141"/>
    </source>
</evidence>
<organism evidence="9 10">
    <name type="scientific">Letharia lupina</name>
    <dbReference type="NCBI Taxonomy" id="560253"/>
    <lineage>
        <taxon>Eukaryota</taxon>
        <taxon>Fungi</taxon>
        <taxon>Dikarya</taxon>
        <taxon>Ascomycota</taxon>
        <taxon>Pezizomycotina</taxon>
        <taxon>Lecanoromycetes</taxon>
        <taxon>OSLEUM clade</taxon>
        <taxon>Lecanoromycetidae</taxon>
        <taxon>Lecanorales</taxon>
        <taxon>Lecanorineae</taxon>
        <taxon>Parmeliaceae</taxon>
        <taxon>Letharia</taxon>
    </lineage>
</organism>
<dbReference type="Pfam" id="PF20684">
    <property type="entry name" value="Fung_rhodopsin"/>
    <property type="match status" value="1"/>
</dbReference>
<feature type="transmembrane region" description="Helical" evidence="7">
    <location>
        <begin position="289"/>
        <end position="314"/>
    </location>
</feature>
<feature type="transmembrane region" description="Helical" evidence="7">
    <location>
        <begin position="44"/>
        <end position="64"/>
    </location>
</feature>
<reference evidence="9 10" key="1">
    <citation type="journal article" date="2020" name="Genomics">
        <title>Complete, high-quality genomes from long-read metagenomic sequencing of two wolf lichen thalli reveals enigmatic genome architecture.</title>
        <authorList>
            <person name="McKenzie S.K."/>
            <person name="Walston R.F."/>
            <person name="Allen J.L."/>
        </authorList>
    </citation>
    <scope>NUCLEOTIDE SEQUENCE [LARGE SCALE GENOMIC DNA]</scope>
    <source>
        <strain evidence="9">WasteWater1</strain>
    </source>
</reference>
<feature type="compositionally biased region" description="Polar residues" evidence="6">
    <location>
        <begin position="1"/>
        <end position="14"/>
    </location>
</feature>
<protein>
    <recommendedName>
        <fullName evidence="8">Rhodopsin domain-containing protein</fullName>
    </recommendedName>
</protein>
<comment type="similarity">
    <text evidence="5">Belongs to the SAT4 family.</text>
</comment>
<feature type="compositionally biased region" description="Polar residues" evidence="6">
    <location>
        <begin position="346"/>
        <end position="355"/>
    </location>
</feature>
<keyword evidence="3 7" id="KW-1133">Transmembrane helix</keyword>
<evidence type="ECO:0000259" key="8">
    <source>
        <dbReference type="Pfam" id="PF20684"/>
    </source>
</evidence>
<evidence type="ECO:0000256" key="7">
    <source>
        <dbReference type="SAM" id="Phobius"/>
    </source>
</evidence>
<dbReference type="Proteomes" id="UP000593566">
    <property type="component" value="Unassembled WGS sequence"/>
</dbReference>
<proteinExistence type="inferred from homology"/>
<sequence>MASTTISQPTPEQTSLSSDLPALPPPPGVTPNFTNPPNRGKLEIVVTSLLLCIATIFILNRLYMKTFIVRKYMLDDLTIVVGMVGTVTCYAAATFGKKPSSASSTTAHTPQTVGVHEGAIGVHLWDIKGQAGSRNTVISVYLISVLLSPTFLFIKITFFITYGHIFGPMRWMRICALLGGIFTTLFYIAMTVCFFIVVTPHRGQTWLSNTSTQREELNLHFGVPSSAVGLVIDIYLLVLPIVAVSKLQMATHRKLGIILIFTTGLLACLGSVLSIYYRVRLERTRDQTWALIPANTVTLLEMFVGIICACMPAASHTWQHHLPSYDSFKYHLRARNGTSGLKLGGTNPTPSSFAENNPRDVKTSRGVHEGYVNLDVLGHELPRPVKPLQTFIYSGRPDDLNHDGINLTYEMQQSSASPPPPKRGWTTV</sequence>